<dbReference type="InterPro" id="IPR045149">
    <property type="entry name" value="OS-9-like"/>
</dbReference>
<dbReference type="PANTHER" id="PTHR15414:SF0">
    <property type="entry name" value="ENDOPLASMIC RETICULUM LECTIN 1"/>
    <property type="match status" value="1"/>
</dbReference>
<evidence type="ECO:0000256" key="9">
    <source>
        <dbReference type="SAM" id="SignalP"/>
    </source>
</evidence>
<dbReference type="OrthoDB" id="448954at2759"/>
<evidence type="ECO:0000256" key="6">
    <source>
        <dbReference type="ARBA" id="ARBA00023157"/>
    </source>
</evidence>
<dbReference type="Proteomes" id="UP000258309">
    <property type="component" value="Unassembled WGS sequence"/>
</dbReference>
<feature type="compositionally biased region" description="Acidic residues" evidence="8">
    <location>
        <begin position="449"/>
        <end position="466"/>
    </location>
</feature>
<dbReference type="InterPro" id="IPR044865">
    <property type="entry name" value="MRH_dom"/>
</dbReference>
<evidence type="ECO:0000313" key="12">
    <source>
        <dbReference type="Proteomes" id="UP000258309"/>
    </source>
</evidence>
<dbReference type="OMA" id="AYPQFEV"/>
<comment type="caution">
    <text evidence="11">The sequence shown here is derived from an EMBL/GenBank/DDBJ whole genome shotgun (WGS) entry which is preliminary data.</text>
</comment>
<comment type="similarity">
    <text evidence="2 7">Belongs to the OS-9 family.</text>
</comment>
<comment type="subcellular location">
    <subcellularLocation>
        <location evidence="1 7">Endoplasmic reticulum membrane</location>
        <topology evidence="1 7">Peripheral membrane protein</topology>
        <orientation evidence="1 7">Lumenal side</orientation>
    </subcellularLocation>
</comment>
<dbReference type="GO" id="GO:0005789">
    <property type="term" value="C:endoplasmic reticulum membrane"/>
    <property type="evidence" value="ECO:0007669"/>
    <property type="project" value="UniProtKB-SubCell"/>
</dbReference>
<dbReference type="PANTHER" id="PTHR15414">
    <property type="entry name" value="OS-9-RELATED"/>
    <property type="match status" value="1"/>
</dbReference>
<feature type="region of interest" description="Disordered" evidence="8">
    <location>
        <begin position="449"/>
        <end position="473"/>
    </location>
</feature>
<feature type="compositionally biased region" description="Low complexity" evidence="8">
    <location>
        <begin position="61"/>
        <end position="81"/>
    </location>
</feature>
<sequence length="473" mass="52157">MRYLISTLLASAPIAFASQTVFSIHDDVLAFPQYEVYFSQSIISDTEAYTLLNNIPKPPSETESPPSADTKSISSQAKSSSYNTNDHNDLDSSKSSYELMYLKNKPYLCSIPFVTPPLKNETSEAEARATEAKELARATDRGWELLQDLEGSCLYFVSGWWSYSFCYNAEVTQFHAIPQYPGKPPSPPERDPNAQMYVLGKVKSQKSAVTDEWGNEVEKPKQKVTAATSAGTELQVKGDTRYLVQKLEGGTICDLTGKPRRVEIQYHCMPNMSDRIGYIKEVTTCSYLLVVYTPRLCNDVAFAPATESKANAIVCRAVISEDEMGSREELKGEIATNDEEKVNQVINIGGVVVGAGKYIGKDGNRIPIAADFGQESPDSKVEIIASGKSETEGGAVELASEEELQKLDLDPDIVEAMKVELEGVANGRSWSIKVVDAPGQVRQILMIIDDEEEEKEGKEGEEEGSEEIYKEEL</sequence>
<feature type="non-terminal residue" evidence="11">
    <location>
        <position position="473"/>
    </location>
</feature>
<feature type="signal peptide" evidence="9">
    <location>
        <begin position="1"/>
        <end position="17"/>
    </location>
</feature>
<dbReference type="STRING" id="5539.A0A3E2GXX4"/>
<comment type="function">
    <text evidence="7">Lectin involved in the quality control of the secretory pathway. As a member of the endoplasmic reticulum-associated degradation lumenal (ERAD-L) surveillance system, targets misfolded endoplasmic reticulum lumenal glycoproteins for degradation.</text>
</comment>
<evidence type="ECO:0000256" key="8">
    <source>
        <dbReference type="SAM" id="MobiDB-lite"/>
    </source>
</evidence>
<evidence type="ECO:0000256" key="2">
    <source>
        <dbReference type="ARBA" id="ARBA00009918"/>
    </source>
</evidence>
<protein>
    <recommendedName>
        <fullName evidence="7">Endoplasmic reticulum lectin</fullName>
    </recommendedName>
    <alternativeName>
        <fullName evidence="7">Protein OS-9 homolog</fullName>
    </alternativeName>
</protein>
<dbReference type="InterPro" id="IPR012913">
    <property type="entry name" value="OS9-like_dom"/>
</dbReference>
<name>A0A3E2GXX4_SCYLI</name>
<keyword evidence="3 9" id="KW-0732">Signal</keyword>
<organism evidence="11 12">
    <name type="scientific">Scytalidium lignicola</name>
    <name type="common">Hyphomycete</name>
    <dbReference type="NCBI Taxonomy" id="5539"/>
    <lineage>
        <taxon>Eukaryota</taxon>
        <taxon>Fungi</taxon>
        <taxon>Dikarya</taxon>
        <taxon>Ascomycota</taxon>
        <taxon>Pezizomycotina</taxon>
        <taxon>Leotiomycetes</taxon>
        <taxon>Leotiomycetes incertae sedis</taxon>
        <taxon>Scytalidium</taxon>
    </lineage>
</organism>
<accession>A0A3E2GXX4</accession>
<dbReference type="InterPro" id="IPR009011">
    <property type="entry name" value="Man6P_isomerase_rcpt-bd_dom_sf"/>
</dbReference>
<proteinExistence type="inferred from homology"/>
<feature type="domain" description="MRH" evidence="10">
    <location>
        <begin position="151"/>
        <end position="299"/>
    </location>
</feature>
<dbReference type="Gene3D" id="2.70.130.10">
    <property type="entry name" value="Mannose-6-phosphate receptor binding domain"/>
    <property type="match status" value="1"/>
</dbReference>
<dbReference type="Pfam" id="PF07915">
    <property type="entry name" value="PRKCSH"/>
    <property type="match status" value="1"/>
</dbReference>
<dbReference type="PROSITE" id="PS51914">
    <property type="entry name" value="MRH"/>
    <property type="match status" value="1"/>
</dbReference>
<evidence type="ECO:0000259" key="10">
    <source>
        <dbReference type="PROSITE" id="PS51914"/>
    </source>
</evidence>
<dbReference type="SUPFAM" id="SSF50911">
    <property type="entry name" value="Mannose 6-phosphate receptor domain"/>
    <property type="match status" value="1"/>
</dbReference>
<feature type="region of interest" description="Disordered" evidence="8">
    <location>
        <begin position="54"/>
        <end position="90"/>
    </location>
</feature>
<gene>
    <name evidence="11" type="ORF">B7463_g10320</name>
</gene>
<keyword evidence="4 7" id="KW-0430">Lectin</keyword>
<dbReference type="GO" id="GO:0030246">
    <property type="term" value="F:carbohydrate binding"/>
    <property type="evidence" value="ECO:0007669"/>
    <property type="project" value="UniProtKB-UniRule"/>
</dbReference>
<evidence type="ECO:0000256" key="5">
    <source>
        <dbReference type="ARBA" id="ARBA00022824"/>
    </source>
</evidence>
<dbReference type="GO" id="GO:0030968">
    <property type="term" value="P:endoplasmic reticulum unfolded protein response"/>
    <property type="evidence" value="ECO:0007669"/>
    <property type="project" value="UniProtKB-UniRule"/>
</dbReference>
<evidence type="ECO:0000256" key="7">
    <source>
        <dbReference type="RuleBase" id="RU369099"/>
    </source>
</evidence>
<feature type="non-terminal residue" evidence="11">
    <location>
        <position position="1"/>
    </location>
</feature>
<feature type="chain" id="PRO_5017834637" description="Endoplasmic reticulum lectin" evidence="9">
    <location>
        <begin position="18"/>
        <end position="473"/>
    </location>
</feature>
<evidence type="ECO:0000256" key="3">
    <source>
        <dbReference type="ARBA" id="ARBA00022729"/>
    </source>
</evidence>
<keyword evidence="5 7" id="KW-0256">Endoplasmic reticulum</keyword>
<reference evidence="11 12" key="1">
    <citation type="submission" date="2018-05" db="EMBL/GenBank/DDBJ databases">
        <title>Draft genome sequence of Scytalidium lignicola DSM 105466, a ubiquitous saprotrophic fungus.</title>
        <authorList>
            <person name="Buettner E."/>
            <person name="Gebauer A.M."/>
            <person name="Hofrichter M."/>
            <person name="Liers C."/>
            <person name="Kellner H."/>
        </authorList>
    </citation>
    <scope>NUCLEOTIDE SEQUENCE [LARGE SCALE GENOMIC DNA]</scope>
    <source>
        <strain evidence="11 12">DSM 105466</strain>
    </source>
</reference>
<evidence type="ECO:0000256" key="1">
    <source>
        <dbReference type="ARBA" id="ARBA00004367"/>
    </source>
</evidence>
<dbReference type="GO" id="GO:0005788">
    <property type="term" value="C:endoplasmic reticulum lumen"/>
    <property type="evidence" value="ECO:0007669"/>
    <property type="project" value="UniProtKB-UniRule"/>
</dbReference>
<keyword evidence="7" id="KW-0472">Membrane</keyword>
<keyword evidence="6" id="KW-1015">Disulfide bond</keyword>
<keyword evidence="12" id="KW-1185">Reference proteome</keyword>
<dbReference type="EMBL" id="NCSJ02000290">
    <property type="protein sequence ID" value="RFU26015.1"/>
    <property type="molecule type" value="Genomic_DNA"/>
</dbReference>
<evidence type="ECO:0000313" key="11">
    <source>
        <dbReference type="EMBL" id="RFU26015.1"/>
    </source>
</evidence>
<dbReference type="AlphaFoldDB" id="A0A3E2GXX4"/>
<dbReference type="GO" id="GO:0030970">
    <property type="term" value="P:retrograde protein transport, ER to cytosol"/>
    <property type="evidence" value="ECO:0007669"/>
    <property type="project" value="TreeGrafter"/>
</dbReference>
<evidence type="ECO:0000256" key="4">
    <source>
        <dbReference type="ARBA" id="ARBA00022734"/>
    </source>
</evidence>